<gene>
    <name evidence="2" type="ORF">AAF712_011672</name>
</gene>
<dbReference type="EMBL" id="JBBXMP010000133">
    <property type="protein sequence ID" value="KAL0061529.1"/>
    <property type="molecule type" value="Genomic_DNA"/>
</dbReference>
<feature type="compositionally biased region" description="Basic and acidic residues" evidence="1">
    <location>
        <begin position="291"/>
        <end position="303"/>
    </location>
</feature>
<keyword evidence="3" id="KW-1185">Reference proteome</keyword>
<evidence type="ECO:0000313" key="3">
    <source>
        <dbReference type="Proteomes" id="UP001437256"/>
    </source>
</evidence>
<name>A0ABR2ZKM2_9AGAR</name>
<accession>A0ABR2ZKM2</accession>
<reference evidence="2 3" key="1">
    <citation type="submission" date="2024-05" db="EMBL/GenBank/DDBJ databases">
        <title>A draft genome resource for the thread blight pathogen Marasmius tenuissimus strain MS-2.</title>
        <authorList>
            <person name="Yulfo-Soto G.E."/>
            <person name="Baruah I.K."/>
            <person name="Amoako-Attah I."/>
            <person name="Bukari Y."/>
            <person name="Meinhardt L.W."/>
            <person name="Bailey B.A."/>
            <person name="Cohen S.P."/>
        </authorList>
    </citation>
    <scope>NUCLEOTIDE SEQUENCE [LARGE SCALE GENOMIC DNA]</scope>
    <source>
        <strain evidence="2 3">MS-2</strain>
    </source>
</reference>
<feature type="region of interest" description="Disordered" evidence="1">
    <location>
        <begin position="261"/>
        <end position="309"/>
    </location>
</feature>
<comment type="caution">
    <text evidence="2">The sequence shown here is derived from an EMBL/GenBank/DDBJ whole genome shotgun (WGS) entry which is preliminary data.</text>
</comment>
<protein>
    <submittedName>
        <fullName evidence="2">Uncharacterized protein</fullName>
    </submittedName>
</protein>
<evidence type="ECO:0000313" key="2">
    <source>
        <dbReference type="EMBL" id="KAL0061529.1"/>
    </source>
</evidence>
<organism evidence="2 3">
    <name type="scientific">Marasmius tenuissimus</name>
    <dbReference type="NCBI Taxonomy" id="585030"/>
    <lineage>
        <taxon>Eukaryota</taxon>
        <taxon>Fungi</taxon>
        <taxon>Dikarya</taxon>
        <taxon>Basidiomycota</taxon>
        <taxon>Agaricomycotina</taxon>
        <taxon>Agaricomycetes</taxon>
        <taxon>Agaricomycetidae</taxon>
        <taxon>Agaricales</taxon>
        <taxon>Marasmiineae</taxon>
        <taxon>Marasmiaceae</taxon>
        <taxon>Marasmius</taxon>
    </lineage>
</organism>
<evidence type="ECO:0000256" key="1">
    <source>
        <dbReference type="SAM" id="MobiDB-lite"/>
    </source>
</evidence>
<feature type="compositionally biased region" description="Low complexity" evidence="1">
    <location>
        <begin position="273"/>
        <end position="289"/>
    </location>
</feature>
<feature type="region of interest" description="Disordered" evidence="1">
    <location>
        <begin position="187"/>
        <end position="212"/>
    </location>
</feature>
<sequence>MSTTVDELNEQLFRSLEASPPDLDLETLSTRSFLYTFCGIEDYTPTFPSESLSLVSDWSLAFLNTENPFARSTGPDIAPTKRKFELEEADFDAELRRTRTRTSSGTGILPSFNCLSNLDFRAHRAFREYRSSRGYDGALGNNKTLRSRSVTVSSIADVARRVTDRRRIFTTQDASVFSGPNYSPAVFDTENSPAAHAHKDTPEVIPKSPSKLSGLSNCDINVSKSSAPSPSNLFSFTPASDREASLDSPLLQLLAEFNSSSNAIPDHSPPSPLDTRSLSGSSFSDTLSSKHSIEVPELQEHTVRSPSKSRTILESPFKSHFFSVLFHLDDQDPCQFKRLGRRRKPFGSCSQFSARAVYYAS</sequence>
<proteinExistence type="predicted"/>
<dbReference type="Proteomes" id="UP001437256">
    <property type="component" value="Unassembled WGS sequence"/>
</dbReference>